<evidence type="ECO:0000313" key="9">
    <source>
        <dbReference type="Proteomes" id="UP001164420"/>
    </source>
</evidence>
<evidence type="ECO:0000259" key="5">
    <source>
        <dbReference type="PROSITE" id="PS50977"/>
    </source>
</evidence>
<dbReference type="PROSITE" id="PS50977">
    <property type="entry name" value="HTH_TETR_2"/>
    <property type="match status" value="1"/>
</dbReference>
<evidence type="ECO:0000256" key="3">
    <source>
        <dbReference type="ARBA" id="ARBA00023163"/>
    </source>
</evidence>
<protein>
    <submittedName>
        <fullName evidence="7">TetR/AcrR family transcriptional regulator</fullName>
    </submittedName>
</protein>
<dbReference type="GO" id="GO:0003700">
    <property type="term" value="F:DNA-binding transcription factor activity"/>
    <property type="evidence" value="ECO:0007669"/>
    <property type="project" value="TreeGrafter"/>
</dbReference>
<dbReference type="PANTHER" id="PTHR30055:SF223">
    <property type="entry name" value="HTH-TYPE TRANSCRIPTIONAL REGULATOR UIDR"/>
    <property type="match status" value="1"/>
</dbReference>
<dbReference type="RefSeq" id="WP_260771822.1">
    <property type="nucleotide sequence ID" value="NZ_JAOCQH010000001.1"/>
</dbReference>
<dbReference type="SUPFAM" id="SSF48498">
    <property type="entry name" value="Tetracyclin repressor-like, C-terminal domain"/>
    <property type="match status" value="1"/>
</dbReference>
<dbReference type="AlphaFoldDB" id="A0AAE3LAX5"/>
<evidence type="ECO:0000313" key="6">
    <source>
        <dbReference type="EMBL" id="MCT7313652.1"/>
    </source>
</evidence>
<evidence type="ECO:0000256" key="1">
    <source>
        <dbReference type="ARBA" id="ARBA00023015"/>
    </source>
</evidence>
<dbReference type="InterPro" id="IPR009057">
    <property type="entry name" value="Homeodomain-like_sf"/>
</dbReference>
<dbReference type="EMBL" id="JAOCQJ010000002">
    <property type="protein sequence ID" value="MCT7316233.1"/>
    <property type="molecule type" value="Genomic_DNA"/>
</dbReference>
<name>A0AAE3LAX5_9RALS</name>
<comment type="caution">
    <text evidence="7">The sequence shown here is derived from an EMBL/GenBank/DDBJ whole genome shotgun (WGS) entry which is preliminary data.</text>
</comment>
<feature type="domain" description="HTH tetR-type" evidence="5">
    <location>
        <begin position="16"/>
        <end position="76"/>
    </location>
</feature>
<evidence type="ECO:0000256" key="4">
    <source>
        <dbReference type="PROSITE-ProRule" id="PRU00335"/>
    </source>
</evidence>
<feature type="DNA-binding region" description="H-T-H motif" evidence="4">
    <location>
        <begin position="39"/>
        <end position="58"/>
    </location>
</feature>
<dbReference type="Pfam" id="PF13305">
    <property type="entry name" value="TetR_C_33"/>
    <property type="match status" value="1"/>
</dbReference>
<keyword evidence="9" id="KW-1185">Reference proteome</keyword>
<evidence type="ECO:0000256" key="2">
    <source>
        <dbReference type="ARBA" id="ARBA00023125"/>
    </source>
</evidence>
<gene>
    <name evidence="7" type="ORF">N5I87_09465</name>
    <name evidence="6" type="ORF">N5J06_21985</name>
</gene>
<dbReference type="Proteomes" id="UP001164420">
    <property type="component" value="Unassembled WGS sequence"/>
</dbReference>
<evidence type="ECO:0000313" key="7">
    <source>
        <dbReference type="EMBL" id="MCT7316233.1"/>
    </source>
</evidence>
<dbReference type="InterPro" id="IPR050109">
    <property type="entry name" value="HTH-type_TetR-like_transc_reg"/>
</dbReference>
<keyword evidence="1" id="KW-0805">Transcription regulation</keyword>
<dbReference type="Gene3D" id="1.10.357.10">
    <property type="entry name" value="Tetracycline Repressor, domain 2"/>
    <property type="match status" value="1"/>
</dbReference>
<dbReference type="PANTHER" id="PTHR30055">
    <property type="entry name" value="HTH-TYPE TRANSCRIPTIONAL REGULATOR RUTR"/>
    <property type="match status" value="1"/>
</dbReference>
<dbReference type="InterPro" id="IPR025996">
    <property type="entry name" value="MT1864/Rv1816-like_C"/>
</dbReference>
<evidence type="ECO:0000313" key="8">
    <source>
        <dbReference type="Proteomes" id="UP001164374"/>
    </source>
</evidence>
<proteinExistence type="predicted"/>
<keyword evidence="3" id="KW-0804">Transcription</keyword>
<dbReference type="InterPro" id="IPR001647">
    <property type="entry name" value="HTH_TetR"/>
</dbReference>
<dbReference type="Proteomes" id="UP001164374">
    <property type="component" value="Unassembled WGS sequence"/>
</dbReference>
<keyword evidence="2 4" id="KW-0238">DNA-binding</keyword>
<accession>A0AAE3LAX5</accession>
<dbReference type="EMBL" id="JAOCQI010000003">
    <property type="protein sequence ID" value="MCT7313652.1"/>
    <property type="molecule type" value="Genomic_DNA"/>
</dbReference>
<organism evidence="7 8">
    <name type="scientific">Ralstonia mojiangensis</name>
    <dbReference type="NCBI Taxonomy" id="2953895"/>
    <lineage>
        <taxon>Bacteria</taxon>
        <taxon>Pseudomonadati</taxon>
        <taxon>Pseudomonadota</taxon>
        <taxon>Betaproteobacteria</taxon>
        <taxon>Burkholderiales</taxon>
        <taxon>Burkholderiaceae</taxon>
        <taxon>Ralstonia</taxon>
    </lineage>
</organism>
<dbReference type="Pfam" id="PF00440">
    <property type="entry name" value="TetR_N"/>
    <property type="match status" value="1"/>
</dbReference>
<dbReference type="GO" id="GO:0000976">
    <property type="term" value="F:transcription cis-regulatory region binding"/>
    <property type="evidence" value="ECO:0007669"/>
    <property type="project" value="TreeGrafter"/>
</dbReference>
<reference evidence="7" key="2">
    <citation type="submission" date="2023-02" db="EMBL/GenBank/DDBJ databases">
        <authorList>
            <person name="Lu C.-H."/>
        </authorList>
    </citation>
    <scope>NUCLEOTIDE SEQUENCE</scope>
    <source>
        <strain evidence="7">22TCCZM01-4</strain>
        <strain evidence="6">22TCJT01-1</strain>
    </source>
</reference>
<reference evidence="7 9" key="1">
    <citation type="journal article" date="2023" name="Front. Microbiol.">
        <title>Ralstonia chuxiongensis sp. nov., Ralstonia mojiangensis sp. nov., and Ralstonia soli sp. nov., isolated from tobacco fields, are three novel species in the family Burkholderiaceae.</title>
        <authorList>
            <person name="Lu C.H."/>
            <person name="Zhang Y.Y."/>
            <person name="Jiang N."/>
            <person name="Chen W."/>
            <person name="Shao X."/>
            <person name="Zhao Z.M."/>
            <person name="Lu W.L."/>
            <person name="Hu X."/>
            <person name="Xi Y.X."/>
            <person name="Zou S.Y."/>
            <person name="Wei Q.J."/>
            <person name="Lin Z.L."/>
            <person name="Gong L."/>
            <person name="Gai X.T."/>
            <person name="Zhang L.Q."/>
            <person name="Li J.Y."/>
            <person name="Jin Y."/>
            <person name="Xia Z.Y."/>
        </authorList>
    </citation>
    <scope>NUCLEOTIDE SEQUENCE</scope>
    <source>
        <strain evidence="7">22TCCZM01-4</strain>
        <strain evidence="6 9">22TCJT01-1</strain>
    </source>
</reference>
<dbReference type="InterPro" id="IPR036271">
    <property type="entry name" value="Tet_transcr_reg_TetR-rel_C_sf"/>
</dbReference>
<sequence>MTGNNTLQARKQREMEQRRKDILKVVRKVVLKEGARELTMRKVAEQAGFSTTVVYALFGDKATLIAHAMDEDLLKLNAQMQQAAAQGGDALDRVRRVCRAYVGYGLKNPEQYVLVFMERRPAAPVETSSLEFGNPDRDPYAFVYGIVAGLAEEGFVTADEDGLHRLTQMLWEGIHGMTALRIATGDDPWIPRINAESHLETLIDVLLLGVVQRFPGPKATAGIKALMTAT</sequence>
<dbReference type="SUPFAM" id="SSF46689">
    <property type="entry name" value="Homeodomain-like"/>
    <property type="match status" value="1"/>
</dbReference>